<keyword evidence="2" id="KW-1185">Reference proteome</keyword>
<sequence>MGSNIDDRSRTSRRIFLASYTFRREETRTHKTKKTIMVILRGTKALRDKVSSNVSSLKNKLLGRRIKIGVADWKGSKP</sequence>
<evidence type="ECO:0000313" key="2">
    <source>
        <dbReference type="Proteomes" id="UP001057402"/>
    </source>
</evidence>
<dbReference type="Proteomes" id="UP001057402">
    <property type="component" value="Chromosome 2"/>
</dbReference>
<gene>
    <name evidence="1" type="ORF">MLD38_004985</name>
</gene>
<dbReference type="EMBL" id="CM042881">
    <property type="protein sequence ID" value="KAI4387132.1"/>
    <property type="molecule type" value="Genomic_DNA"/>
</dbReference>
<organism evidence="1 2">
    <name type="scientific">Melastoma candidum</name>
    <dbReference type="NCBI Taxonomy" id="119954"/>
    <lineage>
        <taxon>Eukaryota</taxon>
        <taxon>Viridiplantae</taxon>
        <taxon>Streptophyta</taxon>
        <taxon>Embryophyta</taxon>
        <taxon>Tracheophyta</taxon>
        <taxon>Spermatophyta</taxon>
        <taxon>Magnoliopsida</taxon>
        <taxon>eudicotyledons</taxon>
        <taxon>Gunneridae</taxon>
        <taxon>Pentapetalae</taxon>
        <taxon>rosids</taxon>
        <taxon>malvids</taxon>
        <taxon>Myrtales</taxon>
        <taxon>Melastomataceae</taxon>
        <taxon>Melastomatoideae</taxon>
        <taxon>Melastomateae</taxon>
        <taxon>Melastoma</taxon>
    </lineage>
</organism>
<proteinExistence type="predicted"/>
<evidence type="ECO:0000313" key="1">
    <source>
        <dbReference type="EMBL" id="KAI4387132.1"/>
    </source>
</evidence>
<name>A0ACB9S7D2_9MYRT</name>
<reference evidence="2" key="1">
    <citation type="journal article" date="2023" name="Front. Plant Sci.">
        <title>Chromosomal-level genome assembly of Melastoma candidum provides insights into trichome evolution.</title>
        <authorList>
            <person name="Zhong Y."/>
            <person name="Wu W."/>
            <person name="Sun C."/>
            <person name="Zou P."/>
            <person name="Liu Y."/>
            <person name="Dai S."/>
            <person name="Zhou R."/>
        </authorList>
    </citation>
    <scope>NUCLEOTIDE SEQUENCE [LARGE SCALE GENOMIC DNA]</scope>
</reference>
<comment type="caution">
    <text evidence="1">The sequence shown here is derived from an EMBL/GenBank/DDBJ whole genome shotgun (WGS) entry which is preliminary data.</text>
</comment>
<accession>A0ACB9S7D2</accession>
<protein>
    <submittedName>
        <fullName evidence="1">Uncharacterized protein</fullName>
    </submittedName>
</protein>